<gene>
    <name evidence="1" type="ORF">FM104_13375</name>
</gene>
<sequence>MVIIPVDSDADEPVWIGGANVDETTADVVTWLSDDTNPARRPALVDIRQFSPTRLNRHELEEEVERGR</sequence>
<dbReference type="EMBL" id="FUKO01000033">
    <property type="protein sequence ID" value="SJN44355.1"/>
    <property type="molecule type" value="Genomic_DNA"/>
</dbReference>
<dbReference type="GeneID" id="303192963"/>
<organism evidence="1 2">
    <name type="scientific">Microbacterium esteraromaticum</name>
    <dbReference type="NCBI Taxonomy" id="57043"/>
    <lineage>
        <taxon>Bacteria</taxon>
        <taxon>Bacillati</taxon>
        <taxon>Actinomycetota</taxon>
        <taxon>Actinomycetes</taxon>
        <taxon>Micrococcales</taxon>
        <taxon>Microbacteriaceae</taxon>
        <taxon>Microbacterium</taxon>
    </lineage>
</organism>
<evidence type="ECO:0000313" key="2">
    <source>
        <dbReference type="Proteomes" id="UP000196320"/>
    </source>
</evidence>
<evidence type="ECO:0000313" key="1">
    <source>
        <dbReference type="EMBL" id="SJN44355.1"/>
    </source>
</evidence>
<proteinExistence type="predicted"/>
<dbReference type="AlphaFoldDB" id="A0A1R4KJF7"/>
<name>A0A1R4KJF7_9MICO</name>
<accession>A0A1R4KJF7</accession>
<reference evidence="1 2" key="1">
    <citation type="submission" date="2017-02" db="EMBL/GenBank/DDBJ databases">
        <authorList>
            <person name="Peterson S.W."/>
        </authorList>
    </citation>
    <scope>NUCLEOTIDE SEQUENCE [LARGE SCALE GENOMIC DNA]</scope>
    <source>
        <strain evidence="1 2">B Mb 05.01</strain>
    </source>
</reference>
<dbReference type="OrthoDB" id="3295094at2"/>
<keyword evidence="2" id="KW-1185">Reference proteome</keyword>
<protein>
    <submittedName>
        <fullName evidence="1">Uncharacterized protein</fullName>
    </submittedName>
</protein>
<dbReference type="RefSeq" id="WP_029153942.1">
    <property type="nucleotide sequence ID" value="NZ_FUKO01000033.1"/>
</dbReference>
<dbReference type="Proteomes" id="UP000196320">
    <property type="component" value="Unassembled WGS sequence"/>
</dbReference>